<feature type="transmembrane region" description="Helical" evidence="2">
    <location>
        <begin position="88"/>
        <end position="109"/>
    </location>
</feature>
<sequence length="302" mass="33486">MSELPLNMTELANHNRDNVAEGKAEVSQAPTPTLCSWLCPAIRAIVMGIIGLLLLLSNISHIYVIVTWESKQACIASGIKEATEIAPFVWLTTWVLWLSTAFYIWYLYLIFSKPSMNHESKAVQSWGFRCLFQVALCWSTITVLAYTGSLILTPPSTDAIDTDLCYSFSDSIIQKSQPNAIFWLVMDRIFNFTAHYVCGLALLLLYLQRAVAYDIGIPFSVLVLIPFSVVLGLVHTFHSPVYDVENIWLSSAGVIIGALVIHGLLWCASGRSMAQVSGEPSEESKNTEVEETVDNEVLADEV</sequence>
<protein>
    <submittedName>
        <fullName evidence="3">Uncharacterized protein</fullName>
    </submittedName>
</protein>
<reference evidence="3" key="1">
    <citation type="submission" date="2020-06" db="EMBL/GenBank/DDBJ databases">
        <authorList>
            <consortium name="Plant Systems Biology data submission"/>
        </authorList>
    </citation>
    <scope>NUCLEOTIDE SEQUENCE</scope>
    <source>
        <strain evidence="3">D6</strain>
    </source>
</reference>
<evidence type="ECO:0000313" key="3">
    <source>
        <dbReference type="EMBL" id="CAB9511482.1"/>
    </source>
</evidence>
<dbReference type="EMBL" id="CAICTM010000486">
    <property type="protein sequence ID" value="CAB9511482.1"/>
    <property type="molecule type" value="Genomic_DNA"/>
</dbReference>
<feature type="region of interest" description="Disordered" evidence="1">
    <location>
        <begin position="277"/>
        <end position="302"/>
    </location>
</feature>
<organism evidence="3 4">
    <name type="scientific">Seminavis robusta</name>
    <dbReference type="NCBI Taxonomy" id="568900"/>
    <lineage>
        <taxon>Eukaryota</taxon>
        <taxon>Sar</taxon>
        <taxon>Stramenopiles</taxon>
        <taxon>Ochrophyta</taxon>
        <taxon>Bacillariophyta</taxon>
        <taxon>Bacillariophyceae</taxon>
        <taxon>Bacillariophycidae</taxon>
        <taxon>Naviculales</taxon>
        <taxon>Naviculaceae</taxon>
        <taxon>Seminavis</taxon>
    </lineage>
</organism>
<keyword evidence="2" id="KW-1133">Transmembrane helix</keyword>
<comment type="caution">
    <text evidence="3">The sequence shown here is derived from an EMBL/GenBank/DDBJ whole genome shotgun (WGS) entry which is preliminary data.</text>
</comment>
<keyword evidence="2" id="KW-0812">Transmembrane</keyword>
<dbReference type="Proteomes" id="UP001153069">
    <property type="component" value="Unassembled WGS sequence"/>
</dbReference>
<accession>A0A9N8HG24</accession>
<feature type="transmembrane region" description="Helical" evidence="2">
    <location>
        <begin position="130"/>
        <end position="152"/>
    </location>
</feature>
<feature type="transmembrane region" description="Helical" evidence="2">
    <location>
        <begin position="189"/>
        <end position="207"/>
    </location>
</feature>
<feature type="transmembrane region" description="Helical" evidence="2">
    <location>
        <begin position="219"/>
        <end position="241"/>
    </location>
</feature>
<keyword evidence="4" id="KW-1185">Reference proteome</keyword>
<feature type="transmembrane region" description="Helical" evidence="2">
    <location>
        <begin position="247"/>
        <end position="268"/>
    </location>
</feature>
<proteinExistence type="predicted"/>
<evidence type="ECO:0000256" key="1">
    <source>
        <dbReference type="SAM" id="MobiDB-lite"/>
    </source>
</evidence>
<name>A0A9N8HG24_9STRA</name>
<evidence type="ECO:0000256" key="2">
    <source>
        <dbReference type="SAM" id="Phobius"/>
    </source>
</evidence>
<keyword evidence="2" id="KW-0472">Membrane</keyword>
<gene>
    <name evidence="3" type="ORF">SEMRO_487_G152810.1</name>
</gene>
<dbReference type="AlphaFoldDB" id="A0A9N8HG24"/>
<feature type="transmembrane region" description="Helical" evidence="2">
    <location>
        <begin position="44"/>
        <end position="68"/>
    </location>
</feature>
<evidence type="ECO:0000313" key="4">
    <source>
        <dbReference type="Proteomes" id="UP001153069"/>
    </source>
</evidence>
<feature type="compositionally biased region" description="Acidic residues" evidence="1">
    <location>
        <begin position="289"/>
        <end position="302"/>
    </location>
</feature>